<keyword evidence="1" id="KW-0812">Transmembrane</keyword>
<proteinExistence type="predicted"/>
<dbReference type="AlphaFoldDB" id="A0A6S6PBW7"/>
<dbReference type="PANTHER" id="PTHR32309:SF13">
    <property type="entry name" value="FERRIC ENTEROBACTIN TRANSPORT PROTEIN FEPE"/>
    <property type="match status" value="1"/>
</dbReference>
<dbReference type="Proteomes" id="UP000515220">
    <property type="component" value="Chromosome"/>
</dbReference>
<sequence length="735" mass="78901">MLDRPLDCTFEQPRAEPPPVAVGAYGLTMRYLSMGWRHRYLFSTVALGIFLLGTVAVLSLKRSFMAPATVVVTTHVVDPMAQSSDASQSIEDDEPATQSALIASRDVAALVLKELPPPPAPVSHNWHHFLCEHGVRMGCIAGTETASNSADVIDRQIDGLLASVTVEPVPRSRVLTVTAKADTGERAAAVANAFVTNYQKLALNQQRSDLQREAEWLDDRTAALRQRWLEAERAASAYNVQHALINTTGGSPLVEHQISDMAVSLGQAQTRYAAAQARVSTLKAAMQSGDPQTLLSLGEQPLVVAAATALMQEESQRAQKSASFGPNHPDVIAFDRQIASSRANLAAATHRALLSINGELASARADVDQLTSDLDRLRVQSGKQSGAQAEYRTLDQEAQSARSIYEAFLERAKQLTDRVALLQPPIMFVSHAAVPATATFPNRKKLMMGVIVLALVGGVGAVALRIFFSSGFTDLDEFRGFGGMPLLAVFPRIQAGRKKSPVDLMRDHPFSMPAEAVRQLGAQLSMASGGSRSGDARIVAITSALPGDGKMTLASWLAAAAEEAGETALVIDTDFSRRVGLDRNKAGSSLGLSDVLQGKVAARNVIVRDQSRGCDVMSAGTPRGYIFDRAEISQLQDLFRDLSSSYRMIVLVTPPLGVTAGGLSMASVADQTLFVCRWGRAARETTAACIERLRLYGARLTGFVVTGTDSGSFNLLCGAQLTRQETRLIAHRRQA</sequence>
<organism evidence="2 3">
    <name type="scientific">Acetobacter aceti</name>
    <dbReference type="NCBI Taxonomy" id="435"/>
    <lineage>
        <taxon>Bacteria</taxon>
        <taxon>Pseudomonadati</taxon>
        <taxon>Pseudomonadota</taxon>
        <taxon>Alphaproteobacteria</taxon>
        <taxon>Acetobacterales</taxon>
        <taxon>Acetobacteraceae</taxon>
        <taxon>Acetobacter</taxon>
        <taxon>Acetobacter subgen. Acetobacter</taxon>
    </lineage>
</organism>
<dbReference type="PANTHER" id="PTHR32309">
    <property type="entry name" value="TYROSINE-PROTEIN KINASE"/>
    <property type="match status" value="1"/>
</dbReference>
<evidence type="ECO:0000256" key="1">
    <source>
        <dbReference type="SAM" id="Phobius"/>
    </source>
</evidence>
<reference evidence="2 3" key="1">
    <citation type="submission" date="2020-07" db="EMBL/GenBank/DDBJ databases">
        <title>Complete Genome Sequence of an acetic acid bacterium, Acetobacter aceti JCM20276.</title>
        <authorList>
            <person name="Hirose Y."/>
            <person name="Mihara H."/>
        </authorList>
    </citation>
    <scope>NUCLEOTIDE SEQUENCE [LARGE SCALE GENOMIC DNA]</scope>
    <source>
        <strain evidence="2 3">JCM20276</strain>
    </source>
</reference>
<dbReference type="InterPro" id="IPR027417">
    <property type="entry name" value="P-loop_NTPase"/>
</dbReference>
<name>A0A6S6PBW7_ACEAC</name>
<accession>A0A6S6PBW7</accession>
<dbReference type="RefSeq" id="WP_232091842.1">
    <property type="nucleotide sequence ID" value="NZ_AP023326.1"/>
</dbReference>
<dbReference type="GO" id="GO:0004713">
    <property type="term" value="F:protein tyrosine kinase activity"/>
    <property type="evidence" value="ECO:0007669"/>
    <property type="project" value="TreeGrafter"/>
</dbReference>
<dbReference type="EMBL" id="AP023326">
    <property type="protein sequence ID" value="BCI66287.1"/>
    <property type="molecule type" value="Genomic_DNA"/>
</dbReference>
<protein>
    <submittedName>
        <fullName evidence="2">Uncharacterized protein</fullName>
    </submittedName>
</protein>
<feature type="transmembrane region" description="Helical" evidence="1">
    <location>
        <begin position="446"/>
        <end position="468"/>
    </location>
</feature>
<evidence type="ECO:0000313" key="3">
    <source>
        <dbReference type="Proteomes" id="UP000515220"/>
    </source>
</evidence>
<feature type="transmembrane region" description="Helical" evidence="1">
    <location>
        <begin position="40"/>
        <end position="60"/>
    </location>
</feature>
<gene>
    <name evidence="2" type="ORF">AAJCM20276_09110</name>
</gene>
<dbReference type="GO" id="GO:0005886">
    <property type="term" value="C:plasma membrane"/>
    <property type="evidence" value="ECO:0007669"/>
    <property type="project" value="TreeGrafter"/>
</dbReference>
<keyword evidence="1" id="KW-0472">Membrane</keyword>
<evidence type="ECO:0000313" key="2">
    <source>
        <dbReference type="EMBL" id="BCI66287.1"/>
    </source>
</evidence>
<dbReference type="Gene3D" id="3.40.50.300">
    <property type="entry name" value="P-loop containing nucleotide triphosphate hydrolases"/>
    <property type="match status" value="1"/>
</dbReference>
<keyword evidence="1" id="KW-1133">Transmembrane helix</keyword>
<dbReference type="InterPro" id="IPR050445">
    <property type="entry name" value="Bact_polysacc_biosynth/exp"/>
</dbReference>
<dbReference type="SUPFAM" id="SSF52540">
    <property type="entry name" value="P-loop containing nucleoside triphosphate hydrolases"/>
    <property type="match status" value="1"/>
</dbReference>